<feature type="chain" id="PRO_5012702982" description="Alpha/beta hydrolase family protein" evidence="1">
    <location>
        <begin position="21"/>
        <end position="374"/>
    </location>
</feature>
<dbReference type="RefSeq" id="WP_079605029.1">
    <property type="nucleotide sequence ID" value="NZ_LT670817.1"/>
</dbReference>
<evidence type="ECO:0000313" key="2">
    <source>
        <dbReference type="EMBL" id="SHH88865.1"/>
    </source>
</evidence>
<keyword evidence="1" id="KW-0732">Signal</keyword>
<dbReference type="PROSITE" id="PS51257">
    <property type="entry name" value="PROKAR_LIPOPROTEIN"/>
    <property type="match status" value="1"/>
</dbReference>
<dbReference type="Proteomes" id="UP000189796">
    <property type="component" value="Chromosome I"/>
</dbReference>
<evidence type="ECO:0000313" key="3">
    <source>
        <dbReference type="Proteomes" id="UP000189796"/>
    </source>
</evidence>
<gene>
    <name evidence="2" type="ORF">SAMN05443248_6684</name>
</gene>
<sequence length="374" mass="40708">MIARRNFLLGGLTASVVASACFGLAGTGAWTDLKRKLSNSKCAADCFSQDWSRFEYDKFYHSFFDLSRSDRLTGAATGPVIRAEIREAFGGDHLHVAQEESLRILSTDRIEDFTLHRLSFDLDCGVPVMGCAAVPRTAPRGLVLLAHGMETTPERCFNVTSPDYMRAIGARLCAAGLAVWCPFLPQSGNEPSQDNLAGMLSLAGISYHNVVCSALNLGPWAMRQLKVPELRVVRYGMSWGSVIAGNLEAATGARTPSVLSGYLRDEEQLVRSGWLENRASQPFLTYLHQLPGAANYFFPGLAKLVRPCPLYFEIGDRDGLSNNTFGRDQAFAKIQTAYREVDAAGAVTLRVFAGGHEVSGTEAIAWLSAQLSNV</sequence>
<dbReference type="OrthoDB" id="8183145at2"/>
<protein>
    <recommendedName>
        <fullName evidence="4">Alpha/beta hydrolase family protein</fullName>
    </recommendedName>
</protein>
<evidence type="ECO:0000256" key="1">
    <source>
        <dbReference type="SAM" id="SignalP"/>
    </source>
</evidence>
<proteinExistence type="predicted"/>
<accession>A0A1M5WMQ4</accession>
<name>A0A1M5WMQ4_9BRAD</name>
<dbReference type="SUPFAM" id="SSF53474">
    <property type="entry name" value="alpha/beta-Hydrolases"/>
    <property type="match status" value="1"/>
</dbReference>
<organism evidence="2 3">
    <name type="scientific">Bradyrhizobium erythrophlei</name>
    <dbReference type="NCBI Taxonomy" id="1437360"/>
    <lineage>
        <taxon>Bacteria</taxon>
        <taxon>Pseudomonadati</taxon>
        <taxon>Pseudomonadota</taxon>
        <taxon>Alphaproteobacteria</taxon>
        <taxon>Hyphomicrobiales</taxon>
        <taxon>Nitrobacteraceae</taxon>
        <taxon>Bradyrhizobium</taxon>
    </lineage>
</organism>
<dbReference type="InterPro" id="IPR029058">
    <property type="entry name" value="AB_hydrolase_fold"/>
</dbReference>
<dbReference type="AlphaFoldDB" id="A0A1M5WMQ4"/>
<dbReference type="Gene3D" id="3.40.50.1820">
    <property type="entry name" value="alpha/beta hydrolase"/>
    <property type="match status" value="1"/>
</dbReference>
<evidence type="ECO:0008006" key="4">
    <source>
        <dbReference type="Google" id="ProtNLM"/>
    </source>
</evidence>
<reference evidence="2 3" key="1">
    <citation type="submission" date="2016-11" db="EMBL/GenBank/DDBJ databases">
        <authorList>
            <person name="Jaros S."/>
            <person name="Januszkiewicz K."/>
            <person name="Wedrychowicz H."/>
        </authorList>
    </citation>
    <scope>NUCLEOTIDE SEQUENCE [LARGE SCALE GENOMIC DNA]</scope>
    <source>
        <strain evidence="2 3">GAS138</strain>
    </source>
</reference>
<feature type="signal peptide" evidence="1">
    <location>
        <begin position="1"/>
        <end position="20"/>
    </location>
</feature>
<dbReference type="EMBL" id="LT670817">
    <property type="protein sequence ID" value="SHH88865.1"/>
    <property type="molecule type" value="Genomic_DNA"/>
</dbReference>